<gene>
    <name evidence="1" type="ORF">BFP71_17090</name>
</gene>
<organism evidence="1 2">
    <name type="scientific">Roseivirga misakiensis</name>
    <dbReference type="NCBI Taxonomy" id="1563681"/>
    <lineage>
        <taxon>Bacteria</taxon>
        <taxon>Pseudomonadati</taxon>
        <taxon>Bacteroidota</taxon>
        <taxon>Cytophagia</taxon>
        <taxon>Cytophagales</taxon>
        <taxon>Roseivirgaceae</taxon>
        <taxon>Roseivirga</taxon>
    </lineage>
</organism>
<dbReference type="PROSITE" id="PS51257">
    <property type="entry name" value="PROKAR_LIPOPROTEIN"/>
    <property type="match status" value="1"/>
</dbReference>
<dbReference type="OrthoDB" id="1165032at2"/>
<dbReference type="STRING" id="1563681.BFP71_17090"/>
<name>A0A1E5T194_9BACT</name>
<dbReference type="RefSeq" id="WP_069836635.1">
    <property type="nucleotide sequence ID" value="NZ_MDGQ01000005.1"/>
</dbReference>
<comment type="caution">
    <text evidence="1">The sequence shown here is derived from an EMBL/GenBank/DDBJ whole genome shotgun (WGS) entry which is preliminary data.</text>
</comment>
<sequence>MKKFVYLLLGCFLLLGCNETDDSPINNLKTCSANQACTEIFVSLTFTPRGLNGQTISLDSFYTQNLDNGNTYSIQNSLLDQEDTYTVVTDNELTEINMNGTNLRFFGLIGNQIVVQQDFVVGHDCCHVTSISGPFNE</sequence>
<proteinExistence type="predicted"/>
<keyword evidence="2" id="KW-1185">Reference proteome</keyword>
<protein>
    <recommendedName>
        <fullName evidence="3">Lipoprotein</fullName>
    </recommendedName>
</protein>
<evidence type="ECO:0000313" key="2">
    <source>
        <dbReference type="Proteomes" id="UP000095552"/>
    </source>
</evidence>
<evidence type="ECO:0008006" key="3">
    <source>
        <dbReference type="Google" id="ProtNLM"/>
    </source>
</evidence>
<dbReference type="EMBL" id="MDGQ01000005">
    <property type="protein sequence ID" value="OEK05131.1"/>
    <property type="molecule type" value="Genomic_DNA"/>
</dbReference>
<dbReference type="AlphaFoldDB" id="A0A1E5T194"/>
<dbReference type="Proteomes" id="UP000095552">
    <property type="component" value="Unassembled WGS sequence"/>
</dbReference>
<reference evidence="1 2" key="1">
    <citation type="submission" date="2016-08" db="EMBL/GenBank/DDBJ databases">
        <title>Draft genome of Fabibacter sp. strain SK-8.</title>
        <authorList>
            <person name="Wong S.-K."/>
            <person name="Hamasaki K."/>
            <person name="Yoshizawa S."/>
        </authorList>
    </citation>
    <scope>NUCLEOTIDE SEQUENCE [LARGE SCALE GENOMIC DNA]</scope>
    <source>
        <strain evidence="1 2">SK-8</strain>
    </source>
</reference>
<accession>A0A1E5T194</accession>
<evidence type="ECO:0000313" key="1">
    <source>
        <dbReference type="EMBL" id="OEK05131.1"/>
    </source>
</evidence>